<dbReference type="Proteomes" id="UP001610444">
    <property type="component" value="Unassembled WGS sequence"/>
</dbReference>
<dbReference type="GeneID" id="98159451"/>
<gene>
    <name evidence="1" type="ORF">BJX68DRAFT_261857</name>
</gene>
<dbReference type="RefSeq" id="XP_070904351.1">
    <property type="nucleotide sequence ID" value="XM_071044287.1"/>
</dbReference>
<accession>A0ABR4L4G2</accession>
<keyword evidence="2" id="KW-1185">Reference proteome</keyword>
<sequence length="193" mass="21490">MRERKLHLESDLHARDSPRLLRCHREAKEDVRCIYQYKDIRNCSASLGHNGPTAWYHEAGSPARVMDVLTTTATNALEHTSSIFPVVQYVLAVGSNTSPEATWNIVDTVNTEKRFIATECTLELVVRSVQADITEGEYAKTMLTQGARWETPNCSSSANYQVVLTPSENGSLGLTTPSQTFGIGYESWSARHL</sequence>
<dbReference type="EMBL" id="JBFXLR010000003">
    <property type="protein sequence ID" value="KAL2859417.1"/>
    <property type="molecule type" value="Genomic_DNA"/>
</dbReference>
<proteinExistence type="predicted"/>
<reference evidence="1 2" key="1">
    <citation type="submission" date="2024-07" db="EMBL/GenBank/DDBJ databases">
        <title>Section-level genome sequencing and comparative genomics of Aspergillus sections Usti and Cavernicolus.</title>
        <authorList>
            <consortium name="Lawrence Berkeley National Laboratory"/>
            <person name="Nybo J.L."/>
            <person name="Vesth T.C."/>
            <person name="Theobald S."/>
            <person name="Frisvad J.C."/>
            <person name="Larsen T.O."/>
            <person name="Kjaerboelling I."/>
            <person name="Rothschild-Mancinelli K."/>
            <person name="Lyhne E.K."/>
            <person name="Kogle M.E."/>
            <person name="Barry K."/>
            <person name="Clum A."/>
            <person name="Na H."/>
            <person name="Ledsgaard L."/>
            <person name="Lin J."/>
            <person name="Lipzen A."/>
            <person name="Kuo A."/>
            <person name="Riley R."/>
            <person name="Mondo S."/>
            <person name="LaButti K."/>
            <person name="Haridas S."/>
            <person name="Pangalinan J."/>
            <person name="Salamov A.A."/>
            <person name="Simmons B.A."/>
            <person name="Magnuson J.K."/>
            <person name="Chen J."/>
            <person name="Drula E."/>
            <person name="Henrissat B."/>
            <person name="Wiebenga A."/>
            <person name="Lubbers R.J."/>
            <person name="Gomes A.C."/>
            <person name="Macurrencykelacurrency M.R."/>
            <person name="Stajich J."/>
            <person name="Grigoriev I.V."/>
            <person name="Mortensen U.H."/>
            <person name="De vries R.P."/>
            <person name="Baker S.E."/>
            <person name="Andersen M.R."/>
        </authorList>
    </citation>
    <scope>NUCLEOTIDE SEQUENCE [LARGE SCALE GENOMIC DNA]</scope>
    <source>
        <strain evidence="1 2">CBS 756.74</strain>
    </source>
</reference>
<comment type="caution">
    <text evidence="1">The sequence shown here is derived from an EMBL/GenBank/DDBJ whole genome shotgun (WGS) entry which is preliminary data.</text>
</comment>
<protein>
    <submittedName>
        <fullName evidence="1">Uncharacterized protein</fullName>
    </submittedName>
</protein>
<evidence type="ECO:0000313" key="1">
    <source>
        <dbReference type="EMBL" id="KAL2859417.1"/>
    </source>
</evidence>
<organism evidence="1 2">
    <name type="scientific">Aspergillus pseudodeflectus</name>
    <dbReference type="NCBI Taxonomy" id="176178"/>
    <lineage>
        <taxon>Eukaryota</taxon>
        <taxon>Fungi</taxon>
        <taxon>Dikarya</taxon>
        <taxon>Ascomycota</taxon>
        <taxon>Pezizomycotina</taxon>
        <taxon>Eurotiomycetes</taxon>
        <taxon>Eurotiomycetidae</taxon>
        <taxon>Eurotiales</taxon>
        <taxon>Aspergillaceae</taxon>
        <taxon>Aspergillus</taxon>
        <taxon>Aspergillus subgen. Nidulantes</taxon>
    </lineage>
</organism>
<name>A0ABR4L4G2_9EURO</name>
<evidence type="ECO:0000313" key="2">
    <source>
        <dbReference type="Proteomes" id="UP001610444"/>
    </source>
</evidence>